<comment type="caution">
    <text evidence="4">The sequence shown here is derived from an EMBL/GenBank/DDBJ whole genome shotgun (WGS) entry which is preliminary data.</text>
</comment>
<evidence type="ECO:0000256" key="2">
    <source>
        <dbReference type="SAM" id="MobiDB-lite"/>
    </source>
</evidence>
<dbReference type="InterPro" id="IPR000719">
    <property type="entry name" value="Prot_kinase_dom"/>
</dbReference>
<dbReference type="Pfam" id="PF00069">
    <property type="entry name" value="Pkinase"/>
    <property type="match status" value="1"/>
</dbReference>
<dbReference type="Gene3D" id="3.30.200.20">
    <property type="entry name" value="Phosphorylase Kinase, domain 1"/>
    <property type="match status" value="1"/>
</dbReference>
<dbReference type="OrthoDB" id="248923at2759"/>
<keyword evidence="1" id="KW-0547">Nucleotide-binding</keyword>
<protein>
    <recommendedName>
        <fullName evidence="3">Protein kinase domain-containing protein</fullName>
    </recommendedName>
</protein>
<keyword evidence="5" id="KW-1185">Reference proteome</keyword>
<dbReference type="Proteomes" id="UP001165122">
    <property type="component" value="Unassembled WGS sequence"/>
</dbReference>
<dbReference type="GO" id="GO:0005737">
    <property type="term" value="C:cytoplasm"/>
    <property type="evidence" value="ECO:0007669"/>
    <property type="project" value="TreeGrafter"/>
</dbReference>
<dbReference type="Gene3D" id="1.10.510.10">
    <property type="entry name" value="Transferase(Phosphotransferase) domain 1"/>
    <property type="match status" value="1"/>
</dbReference>
<dbReference type="EMBL" id="BRXW01000246">
    <property type="protein sequence ID" value="GMI16210.1"/>
    <property type="molecule type" value="Genomic_DNA"/>
</dbReference>
<gene>
    <name evidence="4" type="ORF">TrLO_g12953</name>
</gene>
<evidence type="ECO:0000313" key="4">
    <source>
        <dbReference type="EMBL" id="GMI16210.1"/>
    </source>
</evidence>
<feature type="domain" description="Protein kinase" evidence="3">
    <location>
        <begin position="289"/>
        <end position="593"/>
    </location>
</feature>
<feature type="region of interest" description="Disordered" evidence="2">
    <location>
        <begin position="180"/>
        <end position="205"/>
    </location>
</feature>
<evidence type="ECO:0000259" key="3">
    <source>
        <dbReference type="PROSITE" id="PS50011"/>
    </source>
</evidence>
<proteinExistence type="predicted"/>
<dbReference type="PROSITE" id="PS00108">
    <property type="entry name" value="PROTEIN_KINASE_ST"/>
    <property type="match status" value="1"/>
</dbReference>
<dbReference type="SUPFAM" id="SSF56112">
    <property type="entry name" value="Protein kinase-like (PK-like)"/>
    <property type="match status" value="1"/>
</dbReference>
<dbReference type="AlphaFoldDB" id="A0A9W7FQG2"/>
<sequence>MGATEDVLGELKRTNQHILFTLQSVLVNLAKRSKRPILPLHLSLKSPHTVLYEDVDENLELEENFEEPLCGPEPNAFLLQVDRNQPVRMIDLKRSFPLSKLDVSADFIFRVQNTKGEFYDLLNPATPVPRLGPHGSIICKIIRSPLPLPIPTESSVTSEISNPLPSNYFAYKKHLKPHNIPNPESSSHSTSWDHIRRPSRSPINETFSDETVEAVKQGARKVQELGKNLSKTISTIDEEKIKKATRDGMKKLGTGMKGLWNNLKSTTESLVQSANSQLLTTLKVGRYTIRMQTMVAEGGFSMVYLCKDESEGSGTFGESLAVKKMICQTKEARKDATTEIKLLRACKHPNIINLLDSESFDVEGAQRGTKEYYLLFPFIEKSAYDIMASNITKRRGYNFDDVNTYAAPYSEIDALELLLGCCEALDYLHTNLKVCHRDFKPHNVLLRFDGGGFMGGPTAVVMDVGSAAPALVQIKNRSDAINLEEECSQKCSAPYRAPELFEGQVNVGDIVGVESDVWSLGCTLFALAFGYCPFETPKEGVMKLAILNGNWKFPRNNTVNDFSEGYKSLISKLLSREPRERGTAKEAADEIRLLLQVFR</sequence>
<accession>A0A9W7FQG2</accession>
<organism evidence="4 5">
    <name type="scientific">Triparma laevis f. longispina</name>
    <dbReference type="NCBI Taxonomy" id="1714387"/>
    <lineage>
        <taxon>Eukaryota</taxon>
        <taxon>Sar</taxon>
        <taxon>Stramenopiles</taxon>
        <taxon>Ochrophyta</taxon>
        <taxon>Bolidophyceae</taxon>
        <taxon>Parmales</taxon>
        <taxon>Triparmaceae</taxon>
        <taxon>Triparma</taxon>
    </lineage>
</organism>
<dbReference type="GO" id="GO:0005524">
    <property type="term" value="F:ATP binding"/>
    <property type="evidence" value="ECO:0007669"/>
    <property type="project" value="InterPro"/>
</dbReference>
<dbReference type="PANTHER" id="PTHR22967:SF92">
    <property type="entry name" value="LD17053P"/>
    <property type="match status" value="1"/>
</dbReference>
<dbReference type="InterPro" id="IPR008271">
    <property type="entry name" value="Ser/Thr_kinase_AS"/>
</dbReference>
<dbReference type="GO" id="GO:0004674">
    <property type="term" value="F:protein serine/threonine kinase activity"/>
    <property type="evidence" value="ECO:0007669"/>
    <property type="project" value="TreeGrafter"/>
</dbReference>
<reference evidence="5" key="1">
    <citation type="journal article" date="2023" name="Commun. Biol.">
        <title>Genome analysis of Parmales, the sister group of diatoms, reveals the evolutionary specialization of diatoms from phago-mixotrophs to photoautotrophs.</title>
        <authorList>
            <person name="Ban H."/>
            <person name="Sato S."/>
            <person name="Yoshikawa S."/>
            <person name="Yamada K."/>
            <person name="Nakamura Y."/>
            <person name="Ichinomiya M."/>
            <person name="Sato N."/>
            <person name="Blanc-Mathieu R."/>
            <person name="Endo H."/>
            <person name="Kuwata A."/>
            <person name="Ogata H."/>
        </authorList>
    </citation>
    <scope>NUCLEOTIDE SEQUENCE [LARGE SCALE GENOMIC DNA]</scope>
    <source>
        <strain evidence="5">NIES 3700</strain>
    </source>
</reference>
<dbReference type="PANTHER" id="PTHR22967">
    <property type="entry name" value="SERINE/THREONINE PROTEIN KINASE"/>
    <property type="match status" value="1"/>
</dbReference>
<dbReference type="InterPro" id="IPR011009">
    <property type="entry name" value="Kinase-like_dom_sf"/>
</dbReference>
<name>A0A9W7FQG2_9STRA</name>
<dbReference type="PROSITE" id="PS50011">
    <property type="entry name" value="PROTEIN_KINASE_DOM"/>
    <property type="match status" value="1"/>
</dbReference>
<evidence type="ECO:0000256" key="1">
    <source>
        <dbReference type="ARBA" id="ARBA00022741"/>
    </source>
</evidence>
<evidence type="ECO:0000313" key="5">
    <source>
        <dbReference type="Proteomes" id="UP001165122"/>
    </source>
</evidence>